<feature type="domain" description="4-oxalocrotonate tautomerase-like" evidence="5">
    <location>
        <begin position="2"/>
        <end position="61"/>
    </location>
</feature>
<dbReference type="PANTHER" id="PTHR35530:SF2">
    <property type="entry name" value="BSL4019 PROTEIN"/>
    <property type="match status" value="1"/>
</dbReference>
<sequence>MPIITVEIFPGRTNDQKRRIAKRLTDSMVEICGAKPQAVHVLFTEVDPTDWAVAGELCSDRASEPAKSG</sequence>
<dbReference type="SUPFAM" id="SSF55331">
    <property type="entry name" value="Tautomerase/MIF"/>
    <property type="match status" value="1"/>
</dbReference>
<feature type="active site" description="Proton acceptor; via imino nitrogen" evidence="3">
    <location>
        <position position="2"/>
    </location>
</feature>
<name>A0A1I7MX75_9HYPH</name>
<gene>
    <name evidence="6" type="ORF">SAMN04488557_0645</name>
</gene>
<evidence type="ECO:0000256" key="2">
    <source>
        <dbReference type="ARBA" id="ARBA00023235"/>
    </source>
</evidence>
<evidence type="ECO:0000256" key="1">
    <source>
        <dbReference type="ARBA" id="ARBA00006723"/>
    </source>
</evidence>
<dbReference type="AlphaFoldDB" id="A0A1I7MX75"/>
<evidence type="ECO:0000313" key="6">
    <source>
        <dbReference type="EMBL" id="SFV26965.1"/>
    </source>
</evidence>
<dbReference type="EC" id="5.3.2.-" evidence="4"/>
<dbReference type="STRING" id="51670.SAMN04488557_0645"/>
<dbReference type="GO" id="GO:0016853">
    <property type="term" value="F:isomerase activity"/>
    <property type="evidence" value="ECO:0007669"/>
    <property type="project" value="UniProtKB-UniRule"/>
</dbReference>
<evidence type="ECO:0000256" key="4">
    <source>
        <dbReference type="RuleBase" id="RU362032"/>
    </source>
</evidence>
<organism evidence="6 7">
    <name type="scientific">Hyphomicrobium facile</name>
    <dbReference type="NCBI Taxonomy" id="51670"/>
    <lineage>
        <taxon>Bacteria</taxon>
        <taxon>Pseudomonadati</taxon>
        <taxon>Pseudomonadota</taxon>
        <taxon>Alphaproteobacteria</taxon>
        <taxon>Hyphomicrobiales</taxon>
        <taxon>Hyphomicrobiaceae</taxon>
        <taxon>Hyphomicrobium</taxon>
    </lineage>
</organism>
<dbReference type="EMBL" id="FPCH01000001">
    <property type="protein sequence ID" value="SFV26965.1"/>
    <property type="molecule type" value="Genomic_DNA"/>
</dbReference>
<dbReference type="Proteomes" id="UP000199423">
    <property type="component" value="Unassembled WGS sequence"/>
</dbReference>
<dbReference type="RefSeq" id="WP_092864106.1">
    <property type="nucleotide sequence ID" value="NZ_FPCH01000001.1"/>
</dbReference>
<dbReference type="InterPro" id="IPR004370">
    <property type="entry name" value="4-OT-like_dom"/>
</dbReference>
<evidence type="ECO:0000259" key="5">
    <source>
        <dbReference type="Pfam" id="PF01361"/>
    </source>
</evidence>
<dbReference type="InterPro" id="IPR018191">
    <property type="entry name" value="4-OT"/>
</dbReference>
<dbReference type="NCBIfam" id="TIGR00013">
    <property type="entry name" value="taut"/>
    <property type="match status" value="1"/>
</dbReference>
<comment type="similarity">
    <text evidence="1 4">Belongs to the 4-oxalocrotonate tautomerase family.</text>
</comment>
<dbReference type="Gene3D" id="3.30.429.10">
    <property type="entry name" value="Macrophage Migration Inhibitory Factor"/>
    <property type="match status" value="1"/>
</dbReference>
<dbReference type="PANTHER" id="PTHR35530">
    <property type="entry name" value="TAUTOMERASE-RELATED"/>
    <property type="match status" value="1"/>
</dbReference>
<dbReference type="Pfam" id="PF01361">
    <property type="entry name" value="Tautomerase"/>
    <property type="match status" value="1"/>
</dbReference>
<keyword evidence="2 4" id="KW-0413">Isomerase</keyword>
<protein>
    <recommendedName>
        <fullName evidence="4">Tautomerase</fullName>
        <ecNumber evidence="4">5.3.2.-</ecNumber>
    </recommendedName>
</protein>
<dbReference type="OrthoDB" id="8098375at2"/>
<proteinExistence type="inferred from homology"/>
<evidence type="ECO:0000313" key="7">
    <source>
        <dbReference type="Proteomes" id="UP000199423"/>
    </source>
</evidence>
<evidence type="ECO:0000256" key="3">
    <source>
        <dbReference type="PIRSR" id="PIRSR618191-1"/>
    </source>
</evidence>
<keyword evidence="7" id="KW-1185">Reference proteome</keyword>
<reference evidence="7" key="1">
    <citation type="submission" date="2016-10" db="EMBL/GenBank/DDBJ databases">
        <authorList>
            <person name="Varghese N."/>
            <person name="Submissions S."/>
        </authorList>
    </citation>
    <scope>NUCLEOTIDE SEQUENCE [LARGE SCALE GENOMIC DNA]</scope>
    <source>
        <strain evidence="7">DSM 1565</strain>
    </source>
</reference>
<accession>A0A1I7MX75</accession>
<dbReference type="InterPro" id="IPR014347">
    <property type="entry name" value="Tautomerase/MIF_sf"/>
</dbReference>